<feature type="compositionally biased region" description="Low complexity" evidence="1">
    <location>
        <begin position="22"/>
        <end position="35"/>
    </location>
</feature>
<name>A0A6H5GQM3_9HEMI</name>
<feature type="region of interest" description="Disordered" evidence="1">
    <location>
        <begin position="1"/>
        <end position="70"/>
    </location>
</feature>
<feature type="non-terminal residue" evidence="2">
    <location>
        <position position="1"/>
    </location>
</feature>
<reference evidence="2 3" key="1">
    <citation type="submission" date="2020-02" db="EMBL/GenBank/DDBJ databases">
        <authorList>
            <person name="Ferguson B K."/>
        </authorList>
    </citation>
    <scope>NUCLEOTIDE SEQUENCE [LARGE SCALE GENOMIC DNA]</scope>
</reference>
<evidence type="ECO:0000313" key="2">
    <source>
        <dbReference type="EMBL" id="CAB0005228.1"/>
    </source>
</evidence>
<sequence>ITHQIGFHIPGKPAKIKDEDGSAVSDSSDTNSNDSGSKKRKASSSGDESESSVRTLRTRTNPEKKMKKKRGRSIIPADVCRACRMKFNSPHLRVYAGHAEDACHESEALSNEMLSCLYDNEEGAIPENKLTQFSYVLFLNFFKIFWRPFQKCTSDIRCWMNFSIIPGPAQCLLSIVTKFGLLLLKNKLVISICECKDAFHQH</sequence>
<gene>
    <name evidence="2" type="ORF">NTEN_LOCUS10705</name>
</gene>
<evidence type="ECO:0000313" key="3">
    <source>
        <dbReference type="Proteomes" id="UP000479000"/>
    </source>
</evidence>
<evidence type="ECO:0000256" key="1">
    <source>
        <dbReference type="SAM" id="MobiDB-lite"/>
    </source>
</evidence>
<dbReference type="Proteomes" id="UP000479000">
    <property type="component" value="Unassembled WGS sequence"/>
</dbReference>
<dbReference type="EMBL" id="CADCXU010016017">
    <property type="protein sequence ID" value="CAB0005228.1"/>
    <property type="molecule type" value="Genomic_DNA"/>
</dbReference>
<dbReference type="AlphaFoldDB" id="A0A6H5GQM3"/>
<proteinExistence type="predicted"/>
<protein>
    <submittedName>
        <fullName evidence="2">Uncharacterized protein</fullName>
    </submittedName>
</protein>
<keyword evidence="3" id="KW-1185">Reference proteome</keyword>
<accession>A0A6H5GQM3</accession>
<organism evidence="2 3">
    <name type="scientific">Nesidiocoris tenuis</name>
    <dbReference type="NCBI Taxonomy" id="355587"/>
    <lineage>
        <taxon>Eukaryota</taxon>
        <taxon>Metazoa</taxon>
        <taxon>Ecdysozoa</taxon>
        <taxon>Arthropoda</taxon>
        <taxon>Hexapoda</taxon>
        <taxon>Insecta</taxon>
        <taxon>Pterygota</taxon>
        <taxon>Neoptera</taxon>
        <taxon>Paraneoptera</taxon>
        <taxon>Hemiptera</taxon>
        <taxon>Heteroptera</taxon>
        <taxon>Panheteroptera</taxon>
        <taxon>Cimicomorpha</taxon>
        <taxon>Miridae</taxon>
        <taxon>Dicyphina</taxon>
        <taxon>Nesidiocoris</taxon>
    </lineage>
</organism>